<proteinExistence type="predicted"/>
<keyword evidence="1" id="KW-0812">Transmembrane</keyword>
<keyword evidence="1" id="KW-1133">Transmembrane helix</keyword>
<evidence type="ECO:0000256" key="1">
    <source>
        <dbReference type="SAM" id="Phobius"/>
    </source>
</evidence>
<reference evidence="3" key="1">
    <citation type="journal article" date="2019" name="Int. J. Syst. Evol. Microbiol.">
        <title>The Global Catalogue of Microorganisms (GCM) 10K type strain sequencing project: providing services to taxonomists for standard genome sequencing and annotation.</title>
        <authorList>
            <consortium name="The Broad Institute Genomics Platform"/>
            <consortium name="The Broad Institute Genome Sequencing Center for Infectious Disease"/>
            <person name="Wu L."/>
            <person name="Ma J."/>
        </authorList>
    </citation>
    <scope>NUCLEOTIDE SEQUENCE [LARGE SCALE GENOMIC DNA]</scope>
    <source>
        <strain evidence="3">JCM 14303</strain>
    </source>
</reference>
<evidence type="ECO:0000313" key="2">
    <source>
        <dbReference type="EMBL" id="GAA1514309.1"/>
    </source>
</evidence>
<dbReference type="EMBL" id="BAAANC010000001">
    <property type="protein sequence ID" value="GAA1514309.1"/>
    <property type="molecule type" value="Genomic_DNA"/>
</dbReference>
<dbReference type="InterPro" id="IPR021214">
    <property type="entry name" value="DUF2568"/>
</dbReference>
<comment type="caution">
    <text evidence="2">The sequence shown here is derived from an EMBL/GenBank/DDBJ whole genome shotgun (WGS) entry which is preliminary data.</text>
</comment>
<feature type="transmembrane region" description="Helical" evidence="1">
    <location>
        <begin position="32"/>
        <end position="54"/>
    </location>
</feature>
<dbReference type="Proteomes" id="UP001500363">
    <property type="component" value="Unassembled WGS sequence"/>
</dbReference>
<evidence type="ECO:0008006" key="4">
    <source>
        <dbReference type="Google" id="ProtNLM"/>
    </source>
</evidence>
<protein>
    <recommendedName>
        <fullName evidence="4">DUF2568 domain-containing protein</fullName>
    </recommendedName>
</protein>
<evidence type="ECO:0000313" key="3">
    <source>
        <dbReference type="Proteomes" id="UP001500363"/>
    </source>
</evidence>
<accession>A0ABP4L163</accession>
<keyword evidence="3" id="KW-1185">Reference proteome</keyword>
<gene>
    <name evidence="2" type="ORF">GCM10009741_10760</name>
</gene>
<dbReference type="Pfam" id="PF10823">
    <property type="entry name" value="DUF2568"/>
    <property type="match status" value="1"/>
</dbReference>
<sequence>MAVGKSRGGAPGRTGRALIVFGWWGWHTGDDLAGRLILAIGLPVAAAVLWGLFAAPTARRGQVPRAMVKTLVFGLAALALWDLGHPLVAVLYAVVVVGNILAIHLGKLSPDVPSGSRS</sequence>
<keyword evidence="1" id="KW-0472">Membrane</keyword>
<organism evidence="2 3">
    <name type="scientific">Kribbella lupini</name>
    <dbReference type="NCBI Taxonomy" id="291602"/>
    <lineage>
        <taxon>Bacteria</taxon>
        <taxon>Bacillati</taxon>
        <taxon>Actinomycetota</taxon>
        <taxon>Actinomycetes</taxon>
        <taxon>Propionibacteriales</taxon>
        <taxon>Kribbellaceae</taxon>
        <taxon>Kribbella</taxon>
    </lineage>
</organism>
<name>A0ABP4L163_9ACTN</name>